<feature type="region of interest" description="Disordered" evidence="1">
    <location>
        <begin position="1"/>
        <end position="29"/>
    </location>
</feature>
<reference evidence="2 3" key="1">
    <citation type="submission" date="2024-04" db="EMBL/GenBank/DDBJ databases">
        <authorList>
            <consortium name="Genoscope - CEA"/>
            <person name="William W."/>
        </authorList>
    </citation>
    <scope>NUCLEOTIDE SEQUENCE [LARGE SCALE GENOMIC DNA]</scope>
</reference>
<proteinExistence type="predicted"/>
<accession>A0AAV2IDE7</accession>
<evidence type="ECO:0000256" key="1">
    <source>
        <dbReference type="SAM" id="MobiDB-lite"/>
    </source>
</evidence>
<dbReference type="AlphaFoldDB" id="A0AAV2IDE7"/>
<evidence type="ECO:0000313" key="2">
    <source>
        <dbReference type="EMBL" id="CAL1544875.1"/>
    </source>
</evidence>
<name>A0AAV2IDE7_LYMST</name>
<evidence type="ECO:0000313" key="3">
    <source>
        <dbReference type="Proteomes" id="UP001497497"/>
    </source>
</evidence>
<sequence>MAERSPESQLDNTETIETDKVTVPNAQKKETLEDLLSTLSQQINSTNWLQQNTPEKFAEENPEIAGVFKSIRESSKADEKANDQG</sequence>
<gene>
    <name evidence="2" type="ORF">GSLYS_00018358001</name>
</gene>
<organism evidence="2 3">
    <name type="scientific">Lymnaea stagnalis</name>
    <name type="common">Great pond snail</name>
    <name type="synonym">Helix stagnalis</name>
    <dbReference type="NCBI Taxonomy" id="6523"/>
    <lineage>
        <taxon>Eukaryota</taxon>
        <taxon>Metazoa</taxon>
        <taxon>Spiralia</taxon>
        <taxon>Lophotrochozoa</taxon>
        <taxon>Mollusca</taxon>
        <taxon>Gastropoda</taxon>
        <taxon>Heterobranchia</taxon>
        <taxon>Euthyneura</taxon>
        <taxon>Panpulmonata</taxon>
        <taxon>Hygrophila</taxon>
        <taxon>Lymnaeoidea</taxon>
        <taxon>Lymnaeidae</taxon>
        <taxon>Lymnaea</taxon>
    </lineage>
</organism>
<comment type="caution">
    <text evidence="2">The sequence shown here is derived from an EMBL/GenBank/DDBJ whole genome shotgun (WGS) entry which is preliminary data.</text>
</comment>
<protein>
    <submittedName>
        <fullName evidence="2">Uncharacterized protein</fullName>
    </submittedName>
</protein>
<dbReference type="Proteomes" id="UP001497497">
    <property type="component" value="Unassembled WGS sequence"/>
</dbReference>
<keyword evidence="3" id="KW-1185">Reference proteome</keyword>
<dbReference type="EMBL" id="CAXITT010000654">
    <property type="protein sequence ID" value="CAL1544875.1"/>
    <property type="molecule type" value="Genomic_DNA"/>
</dbReference>